<dbReference type="InParanoid" id="A0A3M0D086"/>
<keyword evidence="4" id="KW-1185">Reference proteome</keyword>
<dbReference type="PANTHER" id="PTHR10443">
    <property type="entry name" value="MICROSOMAL DIPEPTIDASE"/>
    <property type="match status" value="1"/>
</dbReference>
<protein>
    <submittedName>
        <fullName evidence="3">Membrane dipeptidase</fullName>
    </submittedName>
</protein>
<dbReference type="Pfam" id="PF01244">
    <property type="entry name" value="Peptidase_M19"/>
    <property type="match status" value="1"/>
</dbReference>
<evidence type="ECO:0000256" key="2">
    <source>
        <dbReference type="SAM" id="SignalP"/>
    </source>
</evidence>
<evidence type="ECO:0000313" key="4">
    <source>
        <dbReference type="Proteomes" id="UP000271227"/>
    </source>
</evidence>
<dbReference type="RefSeq" id="WP_245998928.1">
    <property type="nucleotide sequence ID" value="NZ_REFR01000001.1"/>
</dbReference>
<feature type="chain" id="PRO_5018277914" evidence="2">
    <location>
        <begin position="23"/>
        <end position="437"/>
    </location>
</feature>
<dbReference type="EMBL" id="REFR01000001">
    <property type="protein sequence ID" value="RMB13076.1"/>
    <property type="molecule type" value="Genomic_DNA"/>
</dbReference>
<proteinExistence type="predicted"/>
<dbReference type="Gene3D" id="3.20.20.140">
    <property type="entry name" value="Metal-dependent hydrolases"/>
    <property type="match status" value="1"/>
</dbReference>
<dbReference type="PROSITE" id="PS51257">
    <property type="entry name" value="PROKAR_LIPOPROTEIN"/>
    <property type="match status" value="1"/>
</dbReference>
<dbReference type="PANTHER" id="PTHR10443:SF12">
    <property type="entry name" value="DIPEPTIDASE"/>
    <property type="match status" value="1"/>
</dbReference>
<dbReference type="CDD" id="cd01301">
    <property type="entry name" value="rDP_like"/>
    <property type="match status" value="1"/>
</dbReference>
<accession>A0A3M0D086</accession>
<dbReference type="GO" id="GO:0006508">
    <property type="term" value="P:proteolysis"/>
    <property type="evidence" value="ECO:0007669"/>
    <property type="project" value="InterPro"/>
</dbReference>
<name>A0A3M0D086_9PROT</name>
<sequence length="437" mass="47312">MWQTVSKSRSIIAALAMLPALAACGEPQPGPDRESIDDKAKRIAAETIIIDTHIDVPYRIDQGGWQTVTDRTDGGDFDYFRAVEGGLNAPFMSIYTPAPFGVSTIAKQHAETMIAIVERMAREAPERFRLATSVADVEAAFADGVIALPLGMENGSPIGRDLANLDYFHGRGIRYITLTHSKPNQIADSSYDENKPYDGLSPFGEDMVRRMNTLGIMVDVSHVSDAAFWDVMAITQVPVIASHSSARHFTPGFERNMSDDMIKALADNGGVIMINFGSSFLTEAANTYRSRLAAAYETHLVENGLEASDAVRNAFSARFQEENPYPFAGIDDVLDHIDHVVALTGVETVGIGSDYDGVGDSLPVGLKDVSYYPNLITGLLQRGYSEADIKKILSGNLLRVWRVVEAYAAADTGPAQPDVPAQPEATPQPEAATQPEA</sequence>
<dbReference type="SUPFAM" id="SSF51556">
    <property type="entry name" value="Metallo-dependent hydrolases"/>
    <property type="match status" value="1"/>
</dbReference>
<evidence type="ECO:0000313" key="3">
    <source>
        <dbReference type="EMBL" id="RMB13076.1"/>
    </source>
</evidence>
<feature type="signal peptide" evidence="2">
    <location>
        <begin position="1"/>
        <end position="22"/>
    </location>
</feature>
<comment type="caution">
    <text evidence="3">The sequence shown here is derived from an EMBL/GenBank/DDBJ whole genome shotgun (WGS) entry which is preliminary data.</text>
</comment>
<reference evidence="3 4" key="1">
    <citation type="submission" date="2018-10" db="EMBL/GenBank/DDBJ databases">
        <title>Genomic Encyclopedia of Archaeal and Bacterial Type Strains, Phase II (KMG-II): from individual species to whole genera.</title>
        <authorList>
            <person name="Goeker M."/>
        </authorList>
    </citation>
    <scope>NUCLEOTIDE SEQUENCE [LARGE SCALE GENOMIC DNA]</scope>
    <source>
        <strain evidence="3 4">DSM 25217</strain>
    </source>
</reference>
<keyword evidence="2" id="KW-0732">Signal</keyword>
<dbReference type="InterPro" id="IPR008257">
    <property type="entry name" value="Pept_M19"/>
</dbReference>
<feature type="region of interest" description="Disordered" evidence="1">
    <location>
        <begin position="412"/>
        <end position="437"/>
    </location>
</feature>
<feature type="compositionally biased region" description="Low complexity" evidence="1">
    <location>
        <begin position="421"/>
        <end position="437"/>
    </location>
</feature>
<gene>
    <name evidence="3" type="ORF">BXY39_0070</name>
</gene>
<dbReference type="PROSITE" id="PS51365">
    <property type="entry name" value="RENAL_DIPEPTIDASE_2"/>
    <property type="match status" value="1"/>
</dbReference>
<dbReference type="InterPro" id="IPR032466">
    <property type="entry name" value="Metal_Hydrolase"/>
</dbReference>
<organism evidence="3 4">
    <name type="scientific">Eilatimonas milleporae</name>
    <dbReference type="NCBI Taxonomy" id="911205"/>
    <lineage>
        <taxon>Bacteria</taxon>
        <taxon>Pseudomonadati</taxon>
        <taxon>Pseudomonadota</taxon>
        <taxon>Alphaproteobacteria</taxon>
        <taxon>Kordiimonadales</taxon>
        <taxon>Kordiimonadaceae</taxon>
        <taxon>Eilatimonas</taxon>
    </lineage>
</organism>
<evidence type="ECO:0000256" key="1">
    <source>
        <dbReference type="SAM" id="MobiDB-lite"/>
    </source>
</evidence>
<dbReference type="GO" id="GO:0070573">
    <property type="term" value="F:metallodipeptidase activity"/>
    <property type="evidence" value="ECO:0007669"/>
    <property type="project" value="InterPro"/>
</dbReference>
<dbReference type="AlphaFoldDB" id="A0A3M0D086"/>
<dbReference type="Proteomes" id="UP000271227">
    <property type="component" value="Unassembled WGS sequence"/>
</dbReference>